<dbReference type="InterPro" id="IPR002100">
    <property type="entry name" value="TF_MADSbox"/>
</dbReference>
<reference evidence="8 9" key="1">
    <citation type="journal article" date="2012" name="Science">
        <title>The Paleozoic origin of enzymatic lignin decomposition reconstructed from 31 fungal genomes.</title>
        <authorList>
            <person name="Floudas D."/>
            <person name="Binder M."/>
            <person name="Riley R."/>
            <person name="Barry K."/>
            <person name="Blanchette R.A."/>
            <person name="Henrissat B."/>
            <person name="Martinez A.T."/>
            <person name="Otillar R."/>
            <person name="Spatafora J.W."/>
            <person name="Yadav J.S."/>
            <person name="Aerts A."/>
            <person name="Benoit I."/>
            <person name="Boyd A."/>
            <person name="Carlson A."/>
            <person name="Copeland A."/>
            <person name="Coutinho P.M."/>
            <person name="de Vries R.P."/>
            <person name="Ferreira P."/>
            <person name="Findley K."/>
            <person name="Foster B."/>
            <person name="Gaskell J."/>
            <person name="Glotzer D."/>
            <person name="Gorecki P."/>
            <person name="Heitman J."/>
            <person name="Hesse C."/>
            <person name="Hori C."/>
            <person name="Igarashi K."/>
            <person name="Jurgens J.A."/>
            <person name="Kallen N."/>
            <person name="Kersten P."/>
            <person name="Kohler A."/>
            <person name="Kuees U."/>
            <person name="Kumar T.K.A."/>
            <person name="Kuo A."/>
            <person name="LaButti K."/>
            <person name="Larrondo L.F."/>
            <person name="Lindquist E."/>
            <person name="Ling A."/>
            <person name="Lombard V."/>
            <person name="Lucas S."/>
            <person name="Lundell T."/>
            <person name="Martin R."/>
            <person name="McLaughlin D.J."/>
            <person name="Morgenstern I."/>
            <person name="Morin E."/>
            <person name="Murat C."/>
            <person name="Nagy L.G."/>
            <person name="Nolan M."/>
            <person name="Ohm R.A."/>
            <person name="Patyshakuliyeva A."/>
            <person name="Rokas A."/>
            <person name="Ruiz-Duenas F.J."/>
            <person name="Sabat G."/>
            <person name="Salamov A."/>
            <person name="Samejima M."/>
            <person name="Schmutz J."/>
            <person name="Slot J.C."/>
            <person name="St John F."/>
            <person name="Stenlid J."/>
            <person name="Sun H."/>
            <person name="Sun S."/>
            <person name="Syed K."/>
            <person name="Tsang A."/>
            <person name="Wiebenga A."/>
            <person name="Young D."/>
            <person name="Pisabarro A."/>
            <person name="Eastwood D.C."/>
            <person name="Martin F."/>
            <person name="Cullen D."/>
            <person name="Grigoriev I.V."/>
            <person name="Hibbett D.S."/>
        </authorList>
    </citation>
    <scope>NUCLEOTIDE SEQUENCE</scope>
    <source>
        <strain evidence="9">FP-58527</strain>
    </source>
</reference>
<dbReference type="GO" id="GO:0046983">
    <property type="term" value="F:protein dimerization activity"/>
    <property type="evidence" value="ECO:0007669"/>
    <property type="project" value="InterPro"/>
</dbReference>
<keyword evidence="2" id="KW-0805">Transcription regulation</keyword>
<name>S8DPZ7_FOMSC</name>
<dbReference type="Pfam" id="PF00319">
    <property type="entry name" value="SRF-TF"/>
    <property type="match status" value="1"/>
</dbReference>
<dbReference type="PROSITE" id="PS50066">
    <property type="entry name" value="MADS_BOX_2"/>
    <property type="match status" value="1"/>
</dbReference>
<dbReference type="InterPro" id="IPR050142">
    <property type="entry name" value="MADS-box/MEF2_TF"/>
</dbReference>
<keyword evidence="4" id="KW-0804">Transcription</keyword>
<evidence type="ECO:0000256" key="1">
    <source>
        <dbReference type="ARBA" id="ARBA00004123"/>
    </source>
</evidence>
<dbReference type="SMART" id="SM00432">
    <property type="entry name" value="MADS"/>
    <property type="match status" value="1"/>
</dbReference>
<evidence type="ECO:0000256" key="6">
    <source>
        <dbReference type="SAM" id="MobiDB-lite"/>
    </source>
</evidence>
<keyword evidence="5" id="KW-0539">Nucleus</keyword>
<dbReference type="CDD" id="cd00266">
    <property type="entry name" value="MADS_SRF_like"/>
    <property type="match status" value="1"/>
</dbReference>
<sequence length="390" mass="39723">MPDSAPQGLAGNKRRLDDPNGPHHAPAEDAFITDHDAAESGGDDDEDDEKPKSDKKAGRRKIKIEFIQDKSRRHITFSKRKAGIMKKAYELSTLTGTQVLLLVVSETGLVYTFTTAKLQPLVTQPEGKNLIQACLNAPHGTLPSSMPVGPPLGRSNPISSPMHHGGPPPGAPNVPGGLAIGSGGGSGKDDEDNDANEGEVESNNEPRSRKRRRASSTSGGGSAPAPASSASAPGSAARSSNPPPGAPGGAPAGVAPGGPGASPHARPQPMPPLPGAPPALSIPGGGQQMPGQLEQHSPRQGQQQPGAQPTSPNYQNAAPPPYGAPPPQGDPNMYGPPPTGHTGYAAPPPYGFTGHDAGAGGPGQGAPGMPPSHAWGPPPVQQNNHYAQRR</sequence>
<dbReference type="SUPFAM" id="SSF55455">
    <property type="entry name" value="SRF-like"/>
    <property type="match status" value="1"/>
</dbReference>
<dbReference type="InterPro" id="IPR033897">
    <property type="entry name" value="SRF-like_MADS-box"/>
</dbReference>
<evidence type="ECO:0000256" key="2">
    <source>
        <dbReference type="ARBA" id="ARBA00023015"/>
    </source>
</evidence>
<feature type="domain" description="MADS-box" evidence="7">
    <location>
        <begin position="57"/>
        <end position="117"/>
    </location>
</feature>
<gene>
    <name evidence="8" type="ORF">FOMPIDRAFT_1033211</name>
</gene>
<feature type="compositionally biased region" description="Acidic residues" evidence="6">
    <location>
        <begin position="189"/>
        <end position="202"/>
    </location>
</feature>
<feature type="compositionally biased region" description="Low complexity" evidence="6">
    <location>
        <begin position="223"/>
        <end position="240"/>
    </location>
</feature>
<dbReference type="GO" id="GO:0000987">
    <property type="term" value="F:cis-regulatory region sequence-specific DNA binding"/>
    <property type="evidence" value="ECO:0007669"/>
    <property type="project" value="InterPro"/>
</dbReference>
<comment type="subcellular location">
    <subcellularLocation>
        <location evidence="1">Nucleus</location>
    </subcellularLocation>
</comment>
<evidence type="ECO:0000313" key="9">
    <source>
        <dbReference type="Proteomes" id="UP000015241"/>
    </source>
</evidence>
<dbReference type="GO" id="GO:0000981">
    <property type="term" value="F:DNA-binding transcription factor activity, RNA polymerase II-specific"/>
    <property type="evidence" value="ECO:0007669"/>
    <property type="project" value="InterPro"/>
</dbReference>
<evidence type="ECO:0000259" key="7">
    <source>
        <dbReference type="PROSITE" id="PS50066"/>
    </source>
</evidence>
<dbReference type="PANTHER" id="PTHR48019">
    <property type="entry name" value="SERUM RESPONSE FACTOR HOMOLOG"/>
    <property type="match status" value="1"/>
</dbReference>
<feature type="compositionally biased region" description="Pro residues" evidence="6">
    <location>
        <begin position="266"/>
        <end position="277"/>
    </location>
</feature>
<dbReference type="AlphaFoldDB" id="S8DPZ7"/>
<feature type="compositionally biased region" description="Polar residues" evidence="6">
    <location>
        <begin position="381"/>
        <end position="390"/>
    </location>
</feature>
<dbReference type="eggNOG" id="KOG0015">
    <property type="taxonomic scope" value="Eukaryota"/>
</dbReference>
<dbReference type="STRING" id="743788.S8DPZ7"/>
<dbReference type="Proteomes" id="UP000015241">
    <property type="component" value="Unassembled WGS sequence"/>
</dbReference>
<feature type="region of interest" description="Disordered" evidence="6">
    <location>
        <begin position="142"/>
        <end position="390"/>
    </location>
</feature>
<evidence type="ECO:0000256" key="3">
    <source>
        <dbReference type="ARBA" id="ARBA00023125"/>
    </source>
</evidence>
<dbReference type="GO" id="GO:0005634">
    <property type="term" value="C:nucleus"/>
    <property type="evidence" value="ECO:0007669"/>
    <property type="project" value="UniProtKB-SubCell"/>
</dbReference>
<keyword evidence="9" id="KW-1185">Reference proteome</keyword>
<dbReference type="OrthoDB" id="2284405at2759"/>
<dbReference type="HOGENOM" id="CLU_059491_0_0_1"/>
<evidence type="ECO:0000256" key="4">
    <source>
        <dbReference type="ARBA" id="ARBA00023163"/>
    </source>
</evidence>
<dbReference type="InterPro" id="IPR036879">
    <property type="entry name" value="TF_MADSbox_sf"/>
</dbReference>
<dbReference type="FunFam" id="3.40.1810.10:FF:000002">
    <property type="entry name" value="Serum response factor b"/>
    <property type="match status" value="1"/>
</dbReference>
<dbReference type="GO" id="GO:0045944">
    <property type="term" value="P:positive regulation of transcription by RNA polymerase II"/>
    <property type="evidence" value="ECO:0007669"/>
    <property type="project" value="InterPro"/>
</dbReference>
<proteinExistence type="predicted"/>
<feature type="compositionally biased region" description="Basic and acidic residues" evidence="6">
    <location>
        <begin position="14"/>
        <end position="38"/>
    </location>
</feature>
<evidence type="ECO:0000256" key="5">
    <source>
        <dbReference type="ARBA" id="ARBA00023242"/>
    </source>
</evidence>
<dbReference type="EMBL" id="KE504224">
    <property type="protein sequence ID" value="EPS94737.1"/>
    <property type="molecule type" value="Genomic_DNA"/>
</dbReference>
<dbReference type="Gene3D" id="3.40.1810.10">
    <property type="entry name" value="Transcription factor, MADS-box"/>
    <property type="match status" value="1"/>
</dbReference>
<dbReference type="InParanoid" id="S8DPZ7"/>
<protein>
    <recommendedName>
        <fullName evidence="7">MADS-box domain-containing protein</fullName>
    </recommendedName>
</protein>
<accession>S8DPZ7</accession>
<feature type="compositionally biased region" description="Gly residues" evidence="6">
    <location>
        <begin position="357"/>
        <end position="366"/>
    </location>
</feature>
<keyword evidence="3" id="KW-0238">DNA-binding</keyword>
<feature type="compositionally biased region" description="Low complexity" evidence="6">
    <location>
        <begin position="300"/>
        <end position="317"/>
    </location>
</feature>
<evidence type="ECO:0000313" key="8">
    <source>
        <dbReference type="EMBL" id="EPS94737.1"/>
    </source>
</evidence>
<dbReference type="PRINTS" id="PR00404">
    <property type="entry name" value="MADSDOMAIN"/>
</dbReference>
<feature type="compositionally biased region" description="Pro residues" evidence="6">
    <location>
        <begin position="318"/>
        <end position="339"/>
    </location>
</feature>
<feature type="compositionally biased region" description="Gly residues" evidence="6">
    <location>
        <begin position="247"/>
        <end position="260"/>
    </location>
</feature>
<organism evidence="8 9">
    <name type="scientific">Fomitopsis schrenkii</name>
    <name type="common">Brown rot fungus</name>
    <dbReference type="NCBI Taxonomy" id="2126942"/>
    <lineage>
        <taxon>Eukaryota</taxon>
        <taxon>Fungi</taxon>
        <taxon>Dikarya</taxon>
        <taxon>Basidiomycota</taxon>
        <taxon>Agaricomycotina</taxon>
        <taxon>Agaricomycetes</taxon>
        <taxon>Polyporales</taxon>
        <taxon>Fomitopsis</taxon>
    </lineage>
</organism>
<dbReference type="PROSITE" id="PS00350">
    <property type="entry name" value="MADS_BOX_1"/>
    <property type="match status" value="1"/>
</dbReference>
<feature type="region of interest" description="Disordered" evidence="6">
    <location>
        <begin position="1"/>
        <end position="59"/>
    </location>
</feature>